<sequence length="258" mass="27755">MSTALVTGATSGIGLSFAHQLAERGHDVVLVARDRARLENVSDDLRAKYGVGTEILVADLSDRAETGKVAERLADQARPVDLLVNNAGYALKKRFLDNDIADEEAFFDVLGRAVLVLSHAAARAMRERGHGAIVNVSSVAGQITSGTYSAIKSFVTVFTEGLSAELAGTGVTATALLPGFTRTEFHDRAKLNMSRLPKFMWLDADRLVTDCLDDVAKGRVVSVPGPQYKAIVAGLRFAPRSLVRSRARTVHRPKARQG</sequence>
<evidence type="ECO:0008006" key="6">
    <source>
        <dbReference type="Google" id="ProtNLM"/>
    </source>
</evidence>
<keyword evidence="2" id="KW-0560">Oxidoreductase</keyword>
<dbReference type="PIRSF" id="PIRSF000126">
    <property type="entry name" value="11-beta-HSD1"/>
    <property type="match status" value="1"/>
</dbReference>
<dbReference type="GO" id="GO:0016020">
    <property type="term" value="C:membrane"/>
    <property type="evidence" value="ECO:0007669"/>
    <property type="project" value="TreeGrafter"/>
</dbReference>
<organism evidence="4 5">
    <name type="scientific">Pedococcus cremeus</name>
    <dbReference type="NCBI Taxonomy" id="587636"/>
    <lineage>
        <taxon>Bacteria</taxon>
        <taxon>Bacillati</taxon>
        <taxon>Actinomycetota</taxon>
        <taxon>Actinomycetes</taxon>
        <taxon>Micrococcales</taxon>
        <taxon>Intrasporangiaceae</taxon>
        <taxon>Pedococcus</taxon>
    </lineage>
</organism>
<dbReference type="InterPro" id="IPR002347">
    <property type="entry name" value="SDR_fam"/>
</dbReference>
<protein>
    <recommendedName>
        <fullName evidence="6">Short-chain dehydrogenase/reductase SDR</fullName>
    </recommendedName>
</protein>
<proteinExistence type="inferred from homology"/>
<keyword evidence="5" id="KW-1185">Reference proteome</keyword>
<evidence type="ECO:0000313" key="4">
    <source>
        <dbReference type="EMBL" id="SES25292.1"/>
    </source>
</evidence>
<dbReference type="PANTHER" id="PTHR44196:SF2">
    <property type="entry name" value="SHORT-CHAIN DEHYDROGENASE-RELATED"/>
    <property type="match status" value="1"/>
</dbReference>
<dbReference type="CDD" id="cd05233">
    <property type="entry name" value="SDR_c"/>
    <property type="match status" value="1"/>
</dbReference>
<dbReference type="Proteomes" id="UP000199019">
    <property type="component" value="Unassembled WGS sequence"/>
</dbReference>
<dbReference type="PRINTS" id="PR00080">
    <property type="entry name" value="SDRFAMILY"/>
</dbReference>
<evidence type="ECO:0000313" key="5">
    <source>
        <dbReference type="Proteomes" id="UP000199019"/>
    </source>
</evidence>
<reference evidence="5" key="1">
    <citation type="submission" date="2016-10" db="EMBL/GenBank/DDBJ databases">
        <authorList>
            <person name="Varghese N."/>
            <person name="Submissions S."/>
        </authorList>
    </citation>
    <scope>NUCLEOTIDE SEQUENCE [LARGE SCALE GENOMIC DNA]</scope>
    <source>
        <strain evidence="5">CGMCC 1.6963</strain>
    </source>
</reference>
<accession>A0A1H9VUM4</accession>
<dbReference type="SUPFAM" id="SSF51735">
    <property type="entry name" value="NAD(P)-binding Rossmann-fold domains"/>
    <property type="match status" value="1"/>
</dbReference>
<evidence type="ECO:0000256" key="1">
    <source>
        <dbReference type="ARBA" id="ARBA00006484"/>
    </source>
</evidence>
<evidence type="ECO:0000256" key="3">
    <source>
        <dbReference type="RuleBase" id="RU000363"/>
    </source>
</evidence>
<dbReference type="AlphaFoldDB" id="A0A1H9VUM4"/>
<dbReference type="Pfam" id="PF00106">
    <property type="entry name" value="adh_short"/>
    <property type="match status" value="1"/>
</dbReference>
<comment type="similarity">
    <text evidence="1 3">Belongs to the short-chain dehydrogenases/reductases (SDR) family.</text>
</comment>
<dbReference type="PANTHER" id="PTHR44196">
    <property type="entry name" value="DEHYDROGENASE/REDUCTASE SDR FAMILY MEMBER 7B"/>
    <property type="match status" value="1"/>
</dbReference>
<dbReference type="Gene3D" id="3.40.50.720">
    <property type="entry name" value="NAD(P)-binding Rossmann-like Domain"/>
    <property type="match status" value="1"/>
</dbReference>
<gene>
    <name evidence="4" type="ORF">SAMN05216199_2575</name>
</gene>
<dbReference type="EMBL" id="FOHB01000004">
    <property type="protein sequence ID" value="SES25292.1"/>
    <property type="molecule type" value="Genomic_DNA"/>
</dbReference>
<dbReference type="InterPro" id="IPR036291">
    <property type="entry name" value="NAD(P)-bd_dom_sf"/>
</dbReference>
<dbReference type="GO" id="GO:0016491">
    <property type="term" value="F:oxidoreductase activity"/>
    <property type="evidence" value="ECO:0007669"/>
    <property type="project" value="UniProtKB-KW"/>
</dbReference>
<dbReference type="STRING" id="587636.SAMN05216199_2575"/>
<name>A0A1H9VUM4_9MICO</name>
<dbReference type="RefSeq" id="WP_091758710.1">
    <property type="nucleotide sequence ID" value="NZ_FOHB01000004.1"/>
</dbReference>
<evidence type="ECO:0000256" key="2">
    <source>
        <dbReference type="ARBA" id="ARBA00023002"/>
    </source>
</evidence>
<dbReference type="PRINTS" id="PR00081">
    <property type="entry name" value="GDHRDH"/>
</dbReference>
<dbReference type="OrthoDB" id="9797538at2"/>